<comment type="caution">
    <text evidence="1">The sequence shown here is derived from an EMBL/GenBank/DDBJ whole genome shotgun (WGS) entry which is preliminary data.</text>
</comment>
<sequence>MLEQLHYDRYNKRYGGDGLHEPLSWEAKQAASELRLSRSSVQPITMVSGSKVRVHERWLSMPLNIMGPSSCDDGQLPVRNRDLSMDCASDILLDPPEPCVGISQQPLAKHAAIRSALSEVSLKEAKAAGIAETVIIEDLIVPPKASYQTDKSPQMQAQKQLFPGSSVENIAAS</sequence>
<reference evidence="1" key="1">
    <citation type="submission" date="2020-05" db="EMBL/GenBank/DDBJ databases">
        <title>Large-scale comparative analyses of tick genomes elucidate their genetic diversity and vector capacities.</title>
        <authorList>
            <person name="Jia N."/>
            <person name="Wang J."/>
            <person name="Shi W."/>
            <person name="Du L."/>
            <person name="Sun Y."/>
            <person name="Zhan W."/>
            <person name="Jiang J."/>
            <person name="Wang Q."/>
            <person name="Zhang B."/>
            <person name="Ji P."/>
            <person name="Sakyi L.B."/>
            <person name="Cui X."/>
            <person name="Yuan T."/>
            <person name="Jiang B."/>
            <person name="Yang W."/>
            <person name="Lam T.T.-Y."/>
            <person name="Chang Q."/>
            <person name="Ding S."/>
            <person name="Wang X."/>
            <person name="Zhu J."/>
            <person name="Ruan X."/>
            <person name="Zhao L."/>
            <person name="Wei J."/>
            <person name="Que T."/>
            <person name="Du C."/>
            <person name="Cheng J."/>
            <person name="Dai P."/>
            <person name="Han X."/>
            <person name="Huang E."/>
            <person name="Gao Y."/>
            <person name="Liu J."/>
            <person name="Shao H."/>
            <person name="Ye R."/>
            <person name="Li L."/>
            <person name="Wei W."/>
            <person name="Wang X."/>
            <person name="Wang C."/>
            <person name="Yang T."/>
            <person name="Huo Q."/>
            <person name="Li W."/>
            <person name="Guo W."/>
            <person name="Chen H."/>
            <person name="Zhou L."/>
            <person name="Ni X."/>
            <person name="Tian J."/>
            <person name="Zhou Y."/>
            <person name="Sheng Y."/>
            <person name="Liu T."/>
            <person name="Pan Y."/>
            <person name="Xia L."/>
            <person name="Li J."/>
            <person name="Zhao F."/>
            <person name="Cao W."/>
        </authorList>
    </citation>
    <scope>NUCLEOTIDE SEQUENCE</scope>
    <source>
        <strain evidence="1">Dsil-2018</strain>
    </source>
</reference>
<dbReference type="EMBL" id="CM023470">
    <property type="protein sequence ID" value="KAH7978980.1"/>
    <property type="molecule type" value="Genomic_DNA"/>
</dbReference>
<proteinExistence type="predicted"/>
<gene>
    <name evidence="1" type="ORF">HPB49_007612</name>
</gene>
<evidence type="ECO:0000313" key="2">
    <source>
        <dbReference type="Proteomes" id="UP000821865"/>
    </source>
</evidence>
<dbReference type="Proteomes" id="UP000821865">
    <property type="component" value="Chromosome 1"/>
</dbReference>
<protein>
    <submittedName>
        <fullName evidence="1">Uncharacterized protein</fullName>
    </submittedName>
</protein>
<evidence type="ECO:0000313" key="1">
    <source>
        <dbReference type="EMBL" id="KAH7978980.1"/>
    </source>
</evidence>
<keyword evidence="2" id="KW-1185">Reference proteome</keyword>
<accession>A0ACB8DXI9</accession>
<name>A0ACB8DXI9_DERSI</name>
<organism evidence="1 2">
    <name type="scientific">Dermacentor silvarum</name>
    <name type="common">Tick</name>
    <dbReference type="NCBI Taxonomy" id="543639"/>
    <lineage>
        <taxon>Eukaryota</taxon>
        <taxon>Metazoa</taxon>
        <taxon>Ecdysozoa</taxon>
        <taxon>Arthropoda</taxon>
        <taxon>Chelicerata</taxon>
        <taxon>Arachnida</taxon>
        <taxon>Acari</taxon>
        <taxon>Parasitiformes</taxon>
        <taxon>Ixodida</taxon>
        <taxon>Ixodoidea</taxon>
        <taxon>Ixodidae</taxon>
        <taxon>Rhipicephalinae</taxon>
        <taxon>Dermacentor</taxon>
    </lineage>
</organism>